<evidence type="ECO:0000313" key="3">
    <source>
        <dbReference type="Proteomes" id="UP001054945"/>
    </source>
</evidence>
<evidence type="ECO:0000313" key="2">
    <source>
        <dbReference type="EMBL" id="GIX96119.1"/>
    </source>
</evidence>
<evidence type="ECO:0000256" key="1">
    <source>
        <dbReference type="SAM" id="MobiDB-lite"/>
    </source>
</evidence>
<sequence>MKVVHLQHALQNVCDRCPVNGGGGHPSTATEHRKFSFVTTGPCCGHRILSPGQWSAGSSTPLGTADPPKGTEAPEKG</sequence>
<keyword evidence="3" id="KW-1185">Reference proteome</keyword>
<feature type="compositionally biased region" description="Polar residues" evidence="1">
    <location>
        <begin position="52"/>
        <end position="62"/>
    </location>
</feature>
<reference evidence="2 3" key="1">
    <citation type="submission" date="2021-06" db="EMBL/GenBank/DDBJ databases">
        <title>Caerostris extrusa draft genome.</title>
        <authorList>
            <person name="Kono N."/>
            <person name="Arakawa K."/>
        </authorList>
    </citation>
    <scope>NUCLEOTIDE SEQUENCE [LARGE SCALE GENOMIC DNA]</scope>
</reference>
<dbReference type="AlphaFoldDB" id="A0AAV4PJQ3"/>
<protein>
    <submittedName>
        <fullName evidence="2">Uncharacterized protein</fullName>
    </submittedName>
</protein>
<organism evidence="2 3">
    <name type="scientific">Caerostris extrusa</name>
    <name type="common">Bark spider</name>
    <name type="synonym">Caerostris bankana</name>
    <dbReference type="NCBI Taxonomy" id="172846"/>
    <lineage>
        <taxon>Eukaryota</taxon>
        <taxon>Metazoa</taxon>
        <taxon>Ecdysozoa</taxon>
        <taxon>Arthropoda</taxon>
        <taxon>Chelicerata</taxon>
        <taxon>Arachnida</taxon>
        <taxon>Araneae</taxon>
        <taxon>Araneomorphae</taxon>
        <taxon>Entelegynae</taxon>
        <taxon>Araneoidea</taxon>
        <taxon>Araneidae</taxon>
        <taxon>Caerostris</taxon>
    </lineage>
</organism>
<proteinExistence type="predicted"/>
<feature type="region of interest" description="Disordered" evidence="1">
    <location>
        <begin position="49"/>
        <end position="77"/>
    </location>
</feature>
<comment type="caution">
    <text evidence="2">The sequence shown here is derived from an EMBL/GenBank/DDBJ whole genome shotgun (WGS) entry which is preliminary data.</text>
</comment>
<name>A0AAV4PJQ3_CAEEX</name>
<dbReference type="EMBL" id="BPLR01004610">
    <property type="protein sequence ID" value="GIX96119.1"/>
    <property type="molecule type" value="Genomic_DNA"/>
</dbReference>
<gene>
    <name evidence="2" type="ORF">CEXT_269781</name>
</gene>
<dbReference type="Proteomes" id="UP001054945">
    <property type="component" value="Unassembled WGS sequence"/>
</dbReference>
<accession>A0AAV4PJQ3</accession>